<proteinExistence type="predicted"/>
<evidence type="ECO:0000313" key="2">
    <source>
        <dbReference type="Proteomes" id="UP001523369"/>
    </source>
</evidence>
<dbReference type="Proteomes" id="UP001523369">
    <property type="component" value="Unassembled WGS sequence"/>
</dbReference>
<name>A0ABT1DZC6_9ACTN</name>
<dbReference type="EMBL" id="JAMYJR010000042">
    <property type="protein sequence ID" value="MCO8276243.1"/>
    <property type="molecule type" value="Genomic_DNA"/>
</dbReference>
<evidence type="ECO:0000313" key="1">
    <source>
        <dbReference type="EMBL" id="MCO8276243.1"/>
    </source>
</evidence>
<organism evidence="1 2">
    <name type="scientific">Paractinoplanes aksuensis</name>
    <dbReference type="NCBI Taxonomy" id="2939490"/>
    <lineage>
        <taxon>Bacteria</taxon>
        <taxon>Bacillati</taxon>
        <taxon>Actinomycetota</taxon>
        <taxon>Actinomycetes</taxon>
        <taxon>Micromonosporales</taxon>
        <taxon>Micromonosporaceae</taxon>
        <taxon>Paractinoplanes</taxon>
    </lineage>
</organism>
<keyword evidence="2" id="KW-1185">Reference proteome</keyword>
<reference evidence="1 2" key="1">
    <citation type="submission" date="2022-06" db="EMBL/GenBank/DDBJ databases">
        <title>New Species of the Genus Actinoplanes, ActinopZanes ferrugineus.</title>
        <authorList>
            <person name="Ding P."/>
        </authorList>
    </citation>
    <scope>NUCLEOTIDE SEQUENCE [LARGE SCALE GENOMIC DNA]</scope>
    <source>
        <strain evidence="1 2">TRM88003</strain>
    </source>
</reference>
<gene>
    <name evidence="1" type="ORF">M1L60_37260</name>
</gene>
<dbReference type="RefSeq" id="WP_253242276.1">
    <property type="nucleotide sequence ID" value="NZ_JAMYJR010000042.1"/>
</dbReference>
<accession>A0ABT1DZC6</accession>
<sequence length="58" mass="6449">MTIAKSLIVTALQKRDQHARAEWVQRELPDRIDPARHAGLLATLKLDVDDLVAADTDS</sequence>
<comment type="caution">
    <text evidence="1">The sequence shown here is derived from an EMBL/GenBank/DDBJ whole genome shotgun (WGS) entry which is preliminary data.</text>
</comment>
<protein>
    <submittedName>
        <fullName evidence="1">Uncharacterized protein</fullName>
    </submittedName>
</protein>